<evidence type="ECO:0000256" key="1">
    <source>
        <dbReference type="SAM" id="SignalP"/>
    </source>
</evidence>
<dbReference type="EMBL" id="QEYD01000011">
    <property type="protein sequence ID" value="PWE27421.1"/>
    <property type="molecule type" value="Genomic_DNA"/>
</dbReference>
<name>A0A2U2C6G0_9RHOB</name>
<gene>
    <name evidence="2" type="ORF">C4N9_17345</name>
</gene>
<dbReference type="Proteomes" id="UP000244940">
    <property type="component" value="Unassembled WGS sequence"/>
</dbReference>
<dbReference type="AlphaFoldDB" id="A0A2U2C6G0"/>
<sequence length="150" mass="15479">MLSRTSKAALAAGLLAALTLSGPGLGLDAVPAAQGAAPHFQPGIVPGLPFLRPETVAGHPSQTHSRQRRARPAMECMVGGSPADLPEDIMMTATMRIPQGAVANWSIANSPFRGTAVLPEMRAGQSVFVPHVLPGGLPAGIPCTAQVIWY</sequence>
<keyword evidence="3" id="KW-1185">Reference proteome</keyword>
<accession>A0A2U2C6G0</accession>
<evidence type="ECO:0000313" key="2">
    <source>
        <dbReference type="EMBL" id="PWE27421.1"/>
    </source>
</evidence>
<evidence type="ECO:0000313" key="3">
    <source>
        <dbReference type="Proteomes" id="UP000244940"/>
    </source>
</evidence>
<protein>
    <submittedName>
        <fullName evidence="2">Uncharacterized protein</fullName>
    </submittedName>
</protein>
<comment type="caution">
    <text evidence="2">The sequence shown here is derived from an EMBL/GenBank/DDBJ whole genome shotgun (WGS) entry which is preliminary data.</text>
</comment>
<reference evidence="2 3" key="1">
    <citation type="submission" date="2018-05" db="EMBL/GenBank/DDBJ databases">
        <title>Pararhodobacter marina sp. nov., isolated from deep-sea water of the Indian Ocean.</title>
        <authorList>
            <person name="Lai Q.Sr."/>
            <person name="Liu X."/>
            <person name="Shao Z."/>
        </authorList>
    </citation>
    <scope>NUCLEOTIDE SEQUENCE [LARGE SCALE GENOMIC DNA]</scope>
    <source>
        <strain evidence="2 3">CIC4N-9</strain>
    </source>
</reference>
<organism evidence="2 3">
    <name type="scientific">Pararhodobacter marinus</name>
    <dbReference type="NCBI Taxonomy" id="2184063"/>
    <lineage>
        <taxon>Bacteria</taxon>
        <taxon>Pseudomonadati</taxon>
        <taxon>Pseudomonadota</taxon>
        <taxon>Alphaproteobacteria</taxon>
        <taxon>Rhodobacterales</taxon>
        <taxon>Paracoccaceae</taxon>
        <taxon>Pararhodobacter</taxon>
    </lineage>
</organism>
<keyword evidence="1" id="KW-0732">Signal</keyword>
<dbReference type="OrthoDB" id="8517082at2"/>
<dbReference type="GeneID" id="94366660"/>
<dbReference type="RefSeq" id="WP_109534611.1">
    <property type="nucleotide sequence ID" value="NZ_QEYD01000011.1"/>
</dbReference>
<feature type="signal peptide" evidence="1">
    <location>
        <begin position="1"/>
        <end position="26"/>
    </location>
</feature>
<proteinExistence type="predicted"/>
<feature type="chain" id="PRO_5015600247" evidence="1">
    <location>
        <begin position="27"/>
        <end position="150"/>
    </location>
</feature>